<name>A0A8C3VLN2_9CETA</name>
<dbReference type="Pfam" id="PF15314">
    <property type="entry name" value="PRAP"/>
    <property type="match status" value="1"/>
</dbReference>
<feature type="signal peptide" evidence="2">
    <location>
        <begin position="1"/>
        <end position="21"/>
    </location>
</feature>
<feature type="compositionally biased region" description="Basic and acidic residues" evidence="1">
    <location>
        <begin position="66"/>
        <end position="82"/>
    </location>
</feature>
<feature type="compositionally biased region" description="Basic and acidic residues" evidence="1">
    <location>
        <begin position="92"/>
        <end position="119"/>
    </location>
</feature>
<proteinExistence type="predicted"/>
<reference evidence="3" key="2">
    <citation type="submission" date="2025-09" db="UniProtKB">
        <authorList>
            <consortium name="Ensembl"/>
        </authorList>
    </citation>
    <scope>IDENTIFICATION</scope>
</reference>
<organism evidence="3 4">
    <name type="scientific">Catagonus wagneri</name>
    <name type="common">Chacoan peccary</name>
    <dbReference type="NCBI Taxonomy" id="51154"/>
    <lineage>
        <taxon>Eukaryota</taxon>
        <taxon>Metazoa</taxon>
        <taxon>Chordata</taxon>
        <taxon>Craniata</taxon>
        <taxon>Vertebrata</taxon>
        <taxon>Euteleostomi</taxon>
        <taxon>Mammalia</taxon>
        <taxon>Eutheria</taxon>
        <taxon>Laurasiatheria</taxon>
        <taxon>Artiodactyla</taxon>
        <taxon>Suina</taxon>
        <taxon>Tayassuidae</taxon>
        <taxon>Catagonus</taxon>
    </lineage>
</organism>
<dbReference type="InterPro" id="IPR027922">
    <property type="entry name" value="PRAP"/>
</dbReference>
<dbReference type="Proteomes" id="UP000694540">
    <property type="component" value="Unplaced"/>
</dbReference>
<keyword evidence="4" id="KW-1185">Reference proteome</keyword>
<keyword evidence="2" id="KW-0732">Signal</keyword>
<evidence type="ECO:0000256" key="2">
    <source>
        <dbReference type="SAM" id="SignalP"/>
    </source>
</evidence>
<dbReference type="Ensembl" id="ENSCWAT00000001037.1">
    <property type="protein sequence ID" value="ENSCWAP00000000929.1"/>
    <property type="gene ID" value="ENSCWAG00000000778.1"/>
</dbReference>
<sequence length="139" mass="15662">MGRLLLVTSLVAALLLEAGSAWTPQALVKTKGKRREQDTEDAWSARGVAPPGKDKQLEQLLQVASQEKKQGAETPTGKKDTLDSVLSPRWGPEPDRDHLYHSWPEEAQEEARSWARELPPRQVLRGPEEDRDHIYHPRG</sequence>
<feature type="compositionally biased region" description="Basic and acidic residues" evidence="1">
    <location>
        <begin position="126"/>
        <end position="139"/>
    </location>
</feature>
<accession>A0A8C3VLN2</accession>
<reference evidence="3" key="1">
    <citation type="submission" date="2025-08" db="UniProtKB">
        <authorList>
            <consortium name="Ensembl"/>
        </authorList>
    </citation>
    <scope>IDENTIFICATION</scope>
</reference>
<feature type="region of interest" description="Disordered" evidence="1">
    <location>
        <begin position="28"/>
        <end position="139"/>
    </location>
</feature>
<evidence type="ECO:0000256" key="1">
    <source>
        <dbReference type="SAM" id="MobiDB-lite"/>
    </source>
</evidence>
<dbReference type="GeneTree" id="ENSGT00390000012626"/>
<feature type="chain" id="PRO_5034372528" evidence="2">
    <location>
        <begin position="22"/>
        <end position="139"/>
    </location>
</feature>
<dbReference type="PANTHER" id="PTHR37861">
    <property type="entry name" value="PROLINE-RICH ACIDIC PROTEIN 1"/>
    <property type="match status" value="1"/>
</dbReference>
<evidence type="ECO:0000313" key="3">
    <source>
        <dbReference type="Ensembl" id="ENSCWAP00000000929.1"/>
    </source>
</evidence>
<evidence type="ECO:0000313" key="4">
    <source>
        <dbReference type="Proteomes" id="UP000694540"/>
    </source>
</evidence>
<dbReference type="PANTHER" id="PTHR37861:SF1">
    <property type="entry name" value="PROLINE-RICH ACIDIC PROTEIN 1"/>
    <property type="match status" value="1"/>
</dbReference>
<dbReference type="AlphaFoldDB" id="A0A8C3VLN2"/>
<protein>
    <submittedName>
        <fullName evidence="3">Uncharacterized protein</fullName>
    </submittedName>
</protein>